<sequence>MPPRVTVIVHGPDVRGSFAECLAGVLRQLPPPGNDGHGGHAGHAGHAGHGKRGGHSRSRGRGGNKSHGGHGREGGREPEAEVVVVPTDAEARESTARAVAKDGRLVVVEVPDGTPEAEARVAGARRSGGEWLQFVAGRDRLPAGSLHALTGAIQLCSVPAGRHHADVILLNHTRSTWSTDGAPSPDGPLLDKAGHSPLPLVTLPGLLRLAPLLGTRLVRASFWRAHEEVLTAGNALYTAYALPLLADRVACSDQLALDARTQRAATLPPPVADGPEGRVQPYVAAYRLLEPGPATAPLRRTLYDLMTEDWLHIIAREQRGHDRGFFLAAAEAARACKPEGHRAPEGVDGVRQKLLEAGSYERYLRLAEFNDRRRHWRSLARKQKRALGAKVRARRGRAARKAPLDPDLAVFTAYWNRGVTCNPGAIATKLAEIAPHIKPVWVSGRARVPLLPPGTEHVVPGTPRYQEAMARATYLVNNVNFPTGWEKRPSQLHLQTHHGTPLKRMGLDQMPYPAAAHGLDFRQLLRRIDKWDYSLTSNRHSTLMWRHAYPSGYTELEHGYPRNDVYYTAGPDLVRAVRTRLGIAPGVRAVLYAPTHRDYESEWHPRLDLARLTERLGPDTVLLVRGHYFYSSSPSELAGLRATRRVLDVSAYEPVEELALAADALVTDYSSIMFDYAHLDRPIVVYADDWEIYQATRGVYFDLMERPPGAVARTEDELTEILAGDAWRDTAARTARAAFRERFCAFDDGRAAERVVRRVFLGTPDAELPPVLPLAERTPAPTPEEAVSA</sequence>
<proteinExistence type="inferred from homology"/>
<dbReference type="RefSeq" id="WP_311677250.1">
    <property type="nucleotide sequence ID" value="NZ_JAVRER010000028.1"/>
</dbReference>
<dbReference type="InterPro" id="IPR043149">
    <property type="entry name" value="TagF_N"/>
</dbReference>
<dbReference type="GO" id="GO:0005886">
    <property type="term" value="C:plasma membrane"/>
    <property type="evidence" value="ECO:0007669"/>
    <property type="project" value="UniProtKB-SubCell"/>
</dbReference>
<name>A0ABD5E8S0_9ACTN</name>
<dbReference type="Proteomes" id="UP001183607">
    <property type="component" value="Unassembled WGS sequence"/>
</dbReference>
<reference evidence="9" key="1">
    <citation type="submission" date="2023-07" db="EMBL/GenBank/DDBJ databases">
        <title>30 novel species of actinomycetes from the DSMZ collection.</title>
        <authorList>
            <person name="Nouioui I."/>
        </authorList>
    </citation>
    <scope>NUCLEOTIDE SEQUENCE [LARGE SCALE GENOMIC DNA]</scope>
    <source>
        <strain evidence="9">DSM 41982</strain>
    </source>
</reference>
<accession>A0ABD5E8S0</accession>
<comment type="subcellular location">
    <subcellularLocation>
        <location evidence="1">Cell membrane</location>
        <topology evidence="1">Peripheral membrane protein</topology>
    </subcellularLocation>
</comment>
<dbReference type="Gene3D" id="3.40.50.11820">
    <property type="match status" value="1"/>
</dbReference>
<dbReference type="AlphaFoldDB" id="A0ABD5E8S0"/>
<dbReference type="SUPFAM" id="SSF53756">
    <property type="entry name" value="UDP-Glycosyltransferase/glycogen phosphorylase"/>
    <property type="match status" value="1"/>
</dbReference>
<evidence type="ECO:0000256" key="6">
    <source>
        <dbReference type="ARBA" id="ARBA00023136"/>
    </source>
</evidence>
<dbReference type="Pfam" id="PF04464">
    <property type="entry name" value="Glyphos_transf"/>
    <property type="match status" value="1"/>
</dbReference>
<comment type="caution">
    <text evidence="8">The sequence shown here is derived from an EMBL/GenBank/DDBJ whole genome shotgun (WGS) entry which is preliminary data.</text>
</comment>
<dbReference type="InterPro" id="IPR043148">
    <property type="entry name" value="TagF_C"/>
</dbReference>
<feature type="region of interest" description="Disordered" evidence="7">
    <location>
        <begin position="29"/>
        <end position="82"/>
    </location>
</feature>
<feature type="compositionally biased region" description="Basic and acidic residues" evidence="7">
    <location>
        <begin position="70"/>
        <end position="79"/>
    </location>
</feature>
<dbReference type="PANTHER" id="PTHR37316">
    <property type="entry name" value="TEICHOIC ACID GLYCEROL-PHOSPHATE PRIMASE"/>
    <property type="match status" value="1"/>
</dbReference>
<evidence type="ECO:0000256" key="4">
    <source>
        <dbReference type="ARBA" id="ARBA00022679"/>
    </source>
</evidence>
<evidence type="ECO:0000256" key="3">
    <source>
        <dbReference type="ARBA" id="ARBA00022475"/>
    </source>
</evidence>
<keyword evidence="4" id="KW-0808">Transferase</keyword>
<organism evidence="8 9">
    <name type="scientific">Streptomyces evansiae</name>
    <dbReference type="NCBI Taxonomy" id="3075535"/>
    <lineage>
        <taxon>Bacteria</taxon>
        <taxon>Bacillati</taxon>
        <taxon>Actinomycetota</taxon>
        <taxon>Actinomycetes</taxon>
        <taxon>Kitasatosporales</taxon>
        <taxon>Streptomycetaceae</taxon>
        <taxon>Streptomyces</taxon>
    </lineage>
</organism>
<dbReference type="InterPro" id="IPR007554">
    <property type="entry name" value="Glycerophosphate_synth"/>
</dbReference>
<dbReference type="PANTHER" id="PTHR37316:SF3">
    <property type="entry name" value="TEICHOIC ACID GLYCEROL-PHOSPHATE TRANSFERASE"/>
    <property type="match status" value="1"/>
</dbReference>
<dbReference type="InterPro" id="IPR051612">
    <property type="entry name" value="Teichoic_Acid_Biosynth"/>
</dbReference>
<evidence type="ECO:0000313" key="8">
    <source>
        <dbReference type="EMBL" id="MDT0417473.1"/>
    </source>
</evidence>
<feature type="compositionally biased region" description="Basic residues" evidence="7">
    <location>
        <begin position="46"/>
        <end position="69"/>
    </location>
</feature>
<evidence type="ECO:0000256" key="2">
    <source>
        <dbReference type="ARBA" id="ARBA00010488"/>
    </source>
</evidence>
<dbReference type="GO" id="GO:0019350">
    <property type="term" value="P:teichoic acid biosynthetic process"/>
    <property type="evidence" value="ECO:0007669"/>
    <property type="project" value="UniProtKB-KW"/>
</dbReference>
<evidence type="ECO:0000256" key="7">
    <source>
        <dbReference type="SAM" id="MobiDB-lite"/>
    </source>
</evidence>
<dbReference type="Gene3D" id="3.40.50.12580">
    <property type="match status" value="1"/>
</dbReference>
<evidence type="ECO:0000256" key="5">
    <source>
        <dbReference type="ARBA" id="ARBA00022944"/>
    </source>
</evidence>
<gene>
    <name evidence="8" type="ORF">RM574_18465</name>
</gene>
<keyword evidence="6" id="KW-0472">Membrane</keyword>
<dbReference type="EMBL" id="JAVRER010000028">
    <property type="protein sequence ID" value="MDT0417473.1"/>
    <property type="molecule type" value="Genomic_DNA"/>
</dbReference>
<protein>
    <submittedName>
        <fullName evidence="8">CDP-glycerol glycerophosphotransferase family protein</fullName>
    </submittedName>
</protein>
<evidence type="ECO:0000313" key="9">
    <source>
        <dbReference type="Proteomes" id="UP001183607"/>
    </source>
</evidence>
<keyword evidence="5" id="KW-0777">Teichoic acid biosynthesis</keyword>
<feature type="compositionally biased region" description="Gly residues" evidence="7">
    <location>
        <begin position="35"/>
        <end position="45"/>
    </location>
</feature>
<dbReference type="GO" id="GO:0016740">
    <property type="term" value="F:transferase activity"/>
    <property type="evidence" value="ECO:0007669"/>
    <property type="project" value="UniProtKB-KW"/>
</dbReference>
<keyword evidence="3" id="KW-1003">Cell membrane</keyword>
<evidence type="ECO:0000256" key="1">
    <source>
        <dbReference type="ARBA" id="ARBA00004202"/>
    </source>
</evidence>
<comment type="similarity">
    <text evidence="2">Belongs to the CDP-glycerol glycerophosphotransferase family.</text>
</comment>